<protein>
    <submittedName>
        <fullName evidence="2">Uncharacterized protein</fullName>
    </submittedName>
</protein>
<keyword evidence="1" id="KW-0472">Membrane</keyword>
<evidence type="ECO:0000256" key="1">
    <source>
        <dbReference type="SAM" id="Phobius"/>
    </source>
</evidence>
<organism evidence="2 3">
    <name type="scientific">Colletotrichum salicis</name>
    <dbReference type="NCBI Taxonomy" id="1209931"/>
    <lineage>
        <taxon>Eukaryota</taxon>
        <taxon>Fungi</taxon>
        <taxon>Dikarya</taxon>
        <taxon>Ascomycota</taxon>
        <taxon>Pezizomycotina</taxon>
        <taxon>Sordariomycetes</taxon>
        <taxon>Hypocreomycetidae</taxon>
        <taxon>Glomerellales</taxon>
        <taxon>Glomerellaceae</taxon>
        <taxon>Colletotrichum</taxon>
        <taxon>Colletotrichum acutatum species complex</taxon>
    </lineage>
</organism>
<dbReference type="Proteomes" id="UP000070121">
    <property type="component" value="Unassembled WGS sequence"/>
</dbReference>
<sequence length="83" mass="8496">MPKEGFPRKDSKEGWASAFGVFAKQCFASLGIIVVVAGAGAGAGAVPGAALSSPTSLSLSLSTFAYRFCFSLQGRDKFSISVS</sequence>
<accession>A0A135UXI4</accession>
<name>A0A135UXI4_9PEZI</name>
<keyword evidence="1" id="KW-0812">Transmembrane</keyword>
<keyword evidence="1" id="KW-1133">Transmembrane helix</keyword>
<keyword evidence="3" id="KW-1185">Reference proteome</keyword>
<evidence type="ECO:0000313" key="3">
    <source>
        <dbReference type="Proteomes" id="UP000070121"/>
    </source>
</evidence>
<dbReference type="EMBL" id="JFFI01000914">
    <property type="protein sequence ID" value="KXH65072.1"/>
    <property type="molecule type" value="Genomic_DNA"/>
</dbReference>
<reference evidence="2 3" key="1">
    <citation type="submission" date="2014-02" db="EMBL/GenBank/DDBJ databases">
        <title>The genome sequence of Colletotrichum salicis CBS 607.94.</title>
        <authorList>
            <person name="Baroncelli R."/>
            <person name="Thon M.R."/>
        </authorList>
    </citation>
    <scope>NUCLEOTIDE SEQUENCE [LARGE SCALE GENOMIC DNA]</scope>
    <source>
        <strain evidence="2 3">CBS 607.94</strain>
    </source>
</reference>
<evidence type="ECO:0000313" key="2">
    <source>
        <dbReference type="EMBL" id="KXH65072.1"/>
    </source>
</evidence>
<feature type="transmembrane region" description="Helical" evidence="1">
    <location>
        <begin position="21"/>
        <end position="43"/>
    </location>
</feature>
<dbReference type="AlphaFoldDB" id="A0A135UXI4"/>
<comment type="caution">
    <text evidence="2">The sequence shown here is derived from an EMBL/GenBank/DDBJ whole genome shotgun (WGS) entry which is preliminary data.</text>
</comment>
<proteinExistence type="predicted"/>
<gene>
    <name evidence="2" type="ORF">CSAL01_03968</name>
</gene>